<reference evidence="1 2" key="1">
    <citation type="submission" date="2019-11" db="EMBL/GenBank/DDBJ databases">
        <title>Whole genome sequence of Oryza granulata.</title>
        <authorList>
            <person name="Li W."/>
        </authorList>
    </citation>
    <scope>NUCLEOTIDE SEQUENCE [LARGE SCALE GENOMIC DNA]</scope>
    <source>
        <strain evidence="2">cv. Menghai</strain>
        <tissue evidence="1">Leaf</tissue>
    </source>
</reference>
<dbReference type="PANTHER" id="PTHR33240">
    <property type="entry name" value="OS08G0508500 PROTEIN"/>
    <property type="match status" value="1"/>
</dbReference>
<evidence type="ECO:0000313" key="1">
    <source>
        <dbReference type="EMBL" id="KAF0927132.1"/>
    </source>
</evidence>
<sequence length="89" mass="9906">MVITTRVAEANMHRILVDGGSSADILFMSSFDQMQIPHSRLTKAEQPLKGFNGDLLEALGQIELLVCFSWVTRAHMKAVIFDVVNLPYA</sequence>
<dbReference type="AlphaFoldDB" id="A0A6G1ERD0"/>
<dbReference type="EMBL" id="SPHZ02000003">
    <property type="protein sequence ID" value="KAF0927132.1"/>
    <property type="molecule type" value="Genomic_DNA"/>
</dbReference>
<dbReference type="Proteomes" id="UP000479710">
    <property type="component" value="Unassembled WGS sequence"/>
</dbReference>
<name>A0A6G1ERD0_9ORYZ</name>
<proteinExistence type="predicted"/>
<evidence type="ECO:0000313" key="2">
    <source>
        <dbReference type="Proteomes" id="UP000479710"/>
    </source>
</evidence>
<evidence type="ECO:0008006" key="3">
    <source>
        <dbReference type="Google" id="ProtNLM"/>
    </source>
</evidence>
<dbReference type="PANTHER" id="PTHR33240:SF15">
    <property type="entry name" value="GAG-PRO-LIKE PROTEIN"/>
    <property type="match status" value="1"/>
</dbReference>
<keyword evidence="2" id="KW-1185">Reference proteome</keyword>
<gene>
    <name evidence="1" type="ORF">E2562_029995</name>
</gene>
<comment type="caution">
    <text evidence="1">The sequence shown here is derived from an EMBL/GenBank/DDBJ whole genome shotgun (WGS) entry which is preliminary data.</text>
</comment>
<organism evidence="1 2">
    <name type="scientific">Oryza meyeriana var. granulata</name>
    <dbReference type="NCBI Taxonomy" id="110450"/>
    <lineage>
        <taxon>Eukaryota</taxon>
        <taxon>Viridiplantae</taxon>
        <taxon>Streptophyta</taxon>
        <taxon>Embryophyta</taxon>
        <taxon>Tracheophyta</taxon>
        <taxon>Spermatophyta</taxon>
        <taxon>Magnoliopsida</taxon>
        <taxon>Liliopsida</taxon>
        <taxon>Poales</taxon>
        <taxon>Poaceae</taxon>
        <taxon>BOP clade</taxon>
        <taxon>Oryzoideae</taxon>
        <taxon>Oryzeae</taxon>
        <taxon>Oryzinae</taxon>
        <taxon>Oryza</taxon>
        <taxon>Oryza meyeriana</taxon>
    </lineage>
</organism>
<protein>
    <recommendedName>
        <fullName evidence="3">Peptidase A2 domain-containing protein</fullName>
    </recommendedName>
</protein>
<dbReference type="OrthoDB" id="1937476at2759"/>
<accession>A0A6G1ERD0</accession>